<dbReference type="Proteomes" id="UP001595685">
    <property type="component" value="Unassembled WGS sequence"/>
</dbReference>
<dbReference type="Pfam" id="PF14542">
    <property type="entry name" value="Acetyltransf_CG"/>
    <property type="match status" value="1"/>
</dbReference>
<sequence length="105" mass="11510">MASTPALVVADAPERHRYEATLDGSLAGFAEYTPTPTMLVFTHTEVLPAHEGAGVGSAVVRFALDDVRERGLKALAVCPFVLGWIQRHPAYTDLEYRSRTRPDLD</sequence>
<keyword evidence="4" id="KW-1185">Reference proteome</keyword>
<dbReference type="SUPFAM" id="SSF55729">
    <property type="entry name" value="Acyl-CoA N-acyltransferases (Nat)"/>
    <property type="match status" value="1"/>
</dbReference>
<evidence type="ECO:0000259" key="2">
    <source>
        <dbReference type="PROSITE" id="PS51729"/>
    </source>
</evidence>
<dbReference type="InterPro" id="IPR016181">
    <property type="entry name" value="Acyl_CoA_acyltransferase"/>
</dbReference>
<dbReference type="PANTHER" id="PTHR31435">
    <property type="entry name" value="PROTEIN NATD1"/>
    <property type="match status" value="1"/>
</dbReference>
<gene>
    <name evidence="3" type="ORF">ACFOLH_16950</name>
</gene>
<dbReference type="Gene3D" id="3.40.630.30">
    <property type="match status" value="1"/>
</dbReference>
<dbReference type="InterPro" id="IPR045057">
    <property type="entry name" value="Gcn5-rel_NAT"/>
</dbReference>
<keyword evidence="3" id="KW-0012">Acyltransferase</keyword>
<dbReference type="GO" id="GO:0016746">
    <property type="term" value="F:acyltransferase activity"/>
    <property type="evidence" value="ECO:0007669"/>
    <property type="project" value="UniProtKB-KW"/>
</dbReference>
<proteinExistence type="predicted"/>
<accession>A0ABV7WM62</accession>
<name>A0ABV7WM62_9MICO</name>
<dbReference type="PANTHER" id="PTHR31435:SF10">
    <property type="entry name" value="BSR4717 PROTEIN"/>
    <property type="match status" value="1"/>
</dbReference>
<evidence type="ECO:0000313" key="4">
    <source>
        <dbReference type="Proteomes" id="UP001595685"/>
    </source>
</evidence>
<dbReference type="EC" id="2.3.1.-" evidence="3"/>
<evidence type="ECO:0000313" key="3">
    <source>
        <dbReference type="EMBL" id="MFC3690037.1"/>
    </source>
</evidence>
<dbReference type="InterPro" id="IPR031165">
    <property type="entry name" value="GNAT_YJDJ"/>
</dbReference>
<reference evidence="4" key="1">
    <citation type="journal article" date="2019" name="Int. J. Syst. Evol. Microbiol.">
        <title>The Global Catalogue of Microorganisms (GCM) 10K type strain sequencing project: providing services to taxonomists for standard genome sequencing and annotation.</title>
        <authorList>
            <consortium name="The Broad Institute Genomics Platform"/>
            <consortium name="The Broad Institute Genome Sequencing Center for Infectious Disease"/>
            <person name="Wu L."/>
            <person name="Ma J."/>
        </authorList>
    </citation>
    <scope>NUCLEOTIDE SEQUENCE [LARGE SCALE GENOMIC DNA]</scope>
    <source>
        <strain evidence="4">NCAIM B.02333</strain>
    </source>
</reference>
<protein>
    <submittedName>
        <fullName evidence="3">GNAT family N-acetyltransferase</fullName>
        <ecNumber evidence="3">2.3.1.-</ecNumber>
    </submittedName>
</protein>
<dbReference type="PROSITE" id="PS51729">
    <property type="entry name" value="GNAT_YJDJ"/>
    <property type="match status" value="1"/>
</dbReference>
<dbReference type="EMBL" id="JBHRWW010000015">
    <property type="protein sequence ID" value="MFC3690037.1"/>
    <property type="molecule type" value="Genomic_DNA"/>
</dbReference>
<organism evidence="3 4">
    <name type="scientific">Aquipuribacter hungaricus</name>
    <dbReference type="NCBI Taxonomy" id="545624"/>
    <lineage>
        <taxon>Bacteria</taxon>
        <taxon>Bacillati</taxon>
        <taxon>Actinomycetota</taxon>
        <taxon>Actinomycetes</taxon>
        <taxon>Micrococcales</taxon>
        <taxon>Intrasporangiaceae</taxon>
        <taxon>Aquipuribacter</taxon>
    </lineage>
</organism>
<feature type="domain" description="N-acetyltransferase" evidence="2">
    <location>
        <begin position="10"/>
        <end position="96"/>
    </location>
</feature>
<dbReference type="RefSeq" id="WP_340292838.1">
    <property type="nucleotide sequence ID" value="NZ_JBBEOI010000084.1"/>
</dbReference>
<dbReference type="PROSITE" id="PS51186">
    <property type="entry name" value="GNAT"/>
    <property type="match status" value="1"/>
</dbReference>
<comment type="caution">
    <text evidence="3">The sequence shown here is derived from an EMBL/GenBank/DDBJ whole genome shotgun (WGS) entry which is preliminary data.</text>
</comment>
<dbReference type="InterPro" id="IPR000182">
    <property type="entry name" value="GNAT_dom"/>
</dbReference>
<evidence type="ECO:0000259" key="1">
    <source>
        <dbReference type="PROSITE" id="PS51186"/>
    </source>
</evidence>
<dbReference type="CDD" id="cd04301">
    <property type="entry name" value="NAT_SF"/>
    <property type="match status" value="1"/>
</dbReference>
<feature type="domain" description="N-acetyltransferase" evidence="1">
    <location>
        <begin position="1"/>
        <end position="105"/>
    </location>
</feature>
<keyword evidence="3" id="KW-0808">Transferase</keyword>